<dbReference type="AlphaFoldDB" id="A0A8J3DVF2"/>
<comment type="caution">
    <text evidence="2">The sequence shown here is derived from an EMBL/GenBank/DDBJ whole genome shotgun (WGS) entry which is preliminary data.</text>
</comment>
<protein>
    <submittedName>
        <fullName evidence="2">Uncharacterized protein</fullName>
    </submittedName>
</protein>
<keyword evidence="3" id="KW-1185">Reference proteome</keyword>
<proteinExistence type="predicted"/>
<evidence type="ECO:0000256" key="1">
    <source>
        <dbReference type="SAM" id="MobiDB-lite"/>
    </source>
</evidence>
<feature type="region of interest" description="Disordered" evidence="1">
    <location>
        <begin position="1"/>
        <end position="87"/>
    </location>
</feature>
<dbReference type="EMBL" id="BMZQ01000001">
    <property type="protein sequence ID" value="GHD09679.1"/>
    <property type="molecule type" value="Genomic_DNA"/>
</dbReference>
<name>A0A8J3DVF2_9HYPH</name>
<evidence type="ECO:0000313" key="2">
    <source>
        <dbReference type="EMBL" id="GHD09679.1"/>
    </source>
</evidence>
<dbReference type="RefSeq" id="WP_189502263.1">
    <property type="nucleotide sequence ID" value="NZ_BMZQ01000001.1"/>
</dbReference>
<organism evidence="2 3">
    <name type="scientific">Tianweitania populi</name>
    <dbReference type="NCBI Taxonomy" id="1607949"/>
    <lineage>
        <taxon>Bacteria</taxon>
        <taxon>Pseudomonadati</taxon>
        <taxon>Pseudomonadota</taxon>
        <taxon>Alphaproteobacteria</taxon>
        <taxon>Hyphomicrobiales</taxon>
        <taxon>Phyllobacteriaceae</taxon>
        <taxon>Tianweitania</taxon>
    </lineage>
</organism>
<reference evidence="2" key="1">
    <citation type="journal article" date="2014" name="Int. J. Syst. Evol. Microbiol.">
        <title>Complete genome sequence of Corynebacterium casei LMG S-19264T (=DSM 44701T), isolated from a smear-ripened cheese.</title>
        <authorList>
            <consortium name="US DOE Joint Genome Institute (JGI-PGF)"/>
            <person name="Walter F."/>
            <person name="Albersmeier A."/>
            <person name="Kalinowski J."/>
            <person name="Ruckert C."/>
        </authorList>
    </citation>
    <scope>NUCLEOTIDE SEQUENCE</scope>
    <source>
        <strain evidence="2">KCTC 42249</strain>
    </source>
</reference>
<reference evidence="2" key="2">
    <citation type="submission" date="2020-09" db="EMBL/GenBank/DDBJ databases">
        <authorList>
            <person name="Sun Q."/>
            <person name="Kim S."/>
        </authorList>
    </citation>
    <scope>NUCLEOTIDE SEQUENCE</scope>
    <source>
        <strain evidence="2">KCTC 42249</strain>
    </source>
</reference>
<accession>A0A8J3DVF2</accession>
<evidence type="ECO:0000313" key="3">
    <source>
        <dbReference type="Proteomes" id="UP000630142"/>
    </source>
</evidence>
<sequence length="87" mass="9703">MTNDDRNNHNLRESRAEKLKPSSDNEESAKFPDTGDAGDRPKEPYGLTEGSEETIEKTRTSEGVNPPGAEPPEEDFIDKSVQRSRTL</sequence>
<feature type="compositionally biased region" description="Basic and acidic residues" evidence="1">
    <location>
        <begin position="1"/>
        <end position="30"/>
    </location>
</feature>
<gene>
    <name evidence="2" type="ORF">GCM10016234_10680</name>
</gene>
<dbReference type="Proteomes" id="UP000630142">
    <property type="component" value="Unassembled WGS sequence"/>
</dbReference>